<dbReference type="InterPro" id="IPR050833">
    <property type="entry name" value="Poly_Biosynth_Transport"/>
</dbReference>
<comment type="caution">
    <text evidence="8">The sequence shown here is derived from an EMBL/GenBank/DDBJ whole genome shotgun (WGS) entry which is preliminary data.</text>
</comment>
<evidence type="ECO:0000256" key="7">
    <source>
        <dbReference type="SAM" id="Phobius"/>
    </source>
</evidence>
<feature type="transmembrane region" description="Helical" evidence="7">
    <location>
        <begin position="107"/>
        <end position="128"/>
    </location>
</feature>
<dbReference type="PANTHER" id="PTHR30250">
    <property type="entry name" value="PST FAMILY PREDICTED COLANIC ACID TRANSPORTER"/>
    <property type="match status" value="1"/>
</dbReference>
<keyword evidence="5 7" id="KW-1133">Transmembrane helix</keyword>
<evidence type="ECO:0000313" key="8">
    <source>
        <dbReference type="EMBL" id="PPE64931.1"/>
    </source>
</evidence>
<keyword evidence="9" id="KW-1185">Reference proteome</keyword>
<evidence type="ECO:0000256" key="2">
    <source>
        <dbReference type="ARBA" id="ARBA00007430"/>
    </source>
</evidence>
<dbReference type="OrthoDB" id="8538786at2"/>
<feature type="transmembrane region" description="Helical" evidence="7">
    <location>
        <begin position="440"/>
        <end position="463"/>
    </location>
</feature>
<feature type="transmembrane region" description="Helical" evidence="7">
    <location>
        <begin position="171"/>
        <end position="192"/>
    </location>
</feature>
<feature type="transmembrane region" description="Helical" evidence="7">
    <location>
        <begin position="198"/>
        <end position="218"/>
    </location>
</feature>
<dbReference type="PANTHER" id="PTHR30250:SF10">
    <property type="entry name" value="LIPOPOLYSACCHARIDE BIOSYNTHESIS PROTEIN WZXC"/>
    <property type="match status" value="1"/>
</dbReference>
<feature type="transmembrane region" description="Helical" evidence="7">
    <location>
        <begin position="469"/>
        <end position="488"/>
    </location>
</feature>
<sequence>MPDLSQSAAHPVPPQLVSTGSKGLSGNVARGTAWVLLGFGLSQVGRLVGNILLAALLFQEAFALMAIVGAIIQGLVMFSDIGLGPNIVQNKRGDDRDFLDTAWTLQVLRGIVLAALATALAWPLAAFYAQNDPAAWDLRWLIPLVAVGLLVESFQSTKLKTAARHVNLSRVTLIELGSQFAGLAVMLLTAWWTRSVMAMALGGVVTMSLHCLLSHLMLPGAGNRFRWDRSAVWDIVHFGKWVFLSTVISFFALQIDKLVFARLFPLDEVGVYAIAASLAIMTPMLMGRLQTVIAFPLYSRMLDRNEPLADVVARSKPPMLLAGAYLVTAAIVCAQSFVDLAYDDRYAAAGTFIMVLSVGAWFAIIDGIYGAAFLATGRAHWVAAVNATKVVSFCIMLMPAVAWGGILGAVWAAALSDLIKLGLAMVLARRIHLLNLWPEVRYTAAVVLAVSAILALPILAPVLPNLHPAWRLLLQALLVTAFFGWPLAKMARAWLRQSRQP</sequence>
<accession>A0A2S5SQB4</accession>
<gene>
    <name evidence="8" type="ORF">C1704_16955</name>
</gene>
<dbReference type="GO" id="GO:0005886">
    <property type="term" value="C:plasma membrane"/>
    <property type="evidence" value="ECO:0007669"/>
    <property type="project" value="UniProtKB-SubCell"/>
</dbReference>
<name>A0A2S5SQB4_9BURK</name>
<feature type="transmembrane region" description="Helical" evidence="7">
    <location>
        <begin position="64"/>
        <end position="87"/>
    </location>
</feature>
<dbReference type="EMBL" id="PSNX01000020">
    <property type="protein sequence ID" value="PPE64931.1"/>
    <property type="molecule type" value="Genomic_DNA"/>
</dbReference>
<feature type="transmembrane region" description="Helical" evidence="7">
    <location>
        <begin position="34"/>
        <end position="58"/>
    </location>
</feature>
<protein>
    <submittedName>
        <fullName evidence="8">Polysaccharide biosynthesis protein</fullName>
    </submittedName>
</protein>
<dbReference type="Pfam" id="PF13440">
    <property type="entry name" value="Polysacc_synt_3"/>
    <property type="match status" value="1"/>
</dbReference>
<feature type="transmembrane region" description="Helical" evidence="7">
    <location>
        <begin position="409"/>
        <end position="428"/>
    </location>
</feature>
<comment type="similarity">
    <text evidence="2">Belongs to the polysaccharide synthase family.</text>
</comment>
<evidence type="ECO:0000256" key="6">
    <source>
        <dbReference type="ARBA" id="ARBA00023136"/>
    </source>
</evidence>
<dbReference type="Proteomes" id="UP000238605">
    <property type="component" value="Unassembled WGS sequence"/>
</dbReference>
<evidence type="ECO:0000256" key="5">
    <source>
        <dbReference type="ARBA" id="ARBA00022989"/>
    </source>
</evidence>
<organism evidence="8 9">
    <name type="scientific">Caldimonas caldifontis</name>
    <dbReference type="NCBI Taxonomy" id="1452508"/>
    <lineage>
        <taxon>Bacteria</taxon>
        <taxon>Pseudomonadati</taxon>
        <taxon>Pseudomonadota</taxon>
        <taxon>Betaproteobacteria</taxon>
        <taxon>Burkholderiales</taxon>
        <taxon>Sphaerotilaceae</taxon>
        <taxon>Caldimonas</taxon>
    </lineage>
</organism>
<feature type="transmembrane region" description="Helical" evidence="7">
    <location>
        <begin position="350"/>
        <end position="374"/>
    </location>
</feature>
<comment type="subcellular location">
    <subcellularLocation>
        <location evidence="1">Cell membrane</location>
        <topology evidence="1">Multi-pass membrane protein</topology>
    </subcellularLocation>
</comment>
<proteinExistence type="inferred from homology"/>
<feature type="transmembrane region" description="Helical" evidence="7">
    <location>
        <begin position="272"/>
        <end position="298"/>
    </location>
</feature>
<keyword evidence="3" id="KW-1003">Cell membrane</keyword>
<dbReference type="RefSeq" id="WP_104303926.1">
    <property type="nucleotide sequence ID" value="NZ_PSNX01000020.1"/>
</dbReference>
<keyword evidence="6 7" id="KW-0472">Membrane</keyword>
<evidence type="ECO:0000256" key="3">
    <source>
        <dbReference type="ARBA" id="ARBA00022475"/>
    </source>
</evidence>
<reference evidence="8 9" key="1">
    <citation type="submission" date="2018-02" db="EMBL/GenBank/DDBJ databases">
        <title>Reclassifiation of [Polyangium] brachysporum DSM 7029 as Guopingzhaonella breviflexa gen. nov., sp. nov., a member of the family Comamonadaceae.</title>
        <authorList>
            <person name="Tang B."/>
        </authorList>
    </citation>
    <scope>NUCLEOTIDE SEQUENCE [LARGE SCALE GENOMIC DNA]</scope>
    <source>
        <strain evidence="8 9">BCRC 80649</strain>
    </source>
</reference>
<evidence type="ECO:0000256" key="1">
    <source>
        <dbReference type="ARBA" id="ARBA00004651"/>
    </source>
</evidence>
<dbReference type="AlphaFoldDB" id="A0A2S5SQB4"/>
<evidence type="ECO:0000256" key="4">
    <source>
        <dbReference type="ARBA" id="ARBA00022692"/>
    </source>
</evidence>
<keyword evidence="4 7" id="KW-0812">Transmembrane</keyword>
<feature type="transmembrane region" description="Helical" evidence="7">
    <location>
        <begin position="319"/>
        <end position="338"/>
    </location>
</feature>
<feature type="transmembrane region" description="Helical" evidence="7">
    <location>
        <begin position="381"/>
        <end position="403"/>
    </location>
</feature>
<feature type="transmembrane region" description="Helical" evidence="7">
    <location>
        <begin position="230"/>
        <end position="252"/>
    </location>
</feature>
<evidence type="ECO:0000313" key="9">
    <source>
        <dbReference type="Proteomes" id="UP000238605"/>
    </source>
</evidence>